<keyword evidence="4 5" id="KW-0472">Membrane</keyword>
<dbReference type="Pfam" id="PF04191">
    <property type="entry name" value="PEMT"/>
    <property type="match status" value="1"/>
</dbReference>
<gene>
    <name evidence="6" type="ORF">SHEWBE_1845</name>
</gene>
<dbReference type="Gene3D" id="1.20.120.1630">
    <property type="match status" value="1"/>
</dbReference>
<evidence type="ECO:0000313" key="6">
    <source>
        <dbReference type="EMBL" id="SQH75811.1"/>
    </source>
</evidence>
<evidence type="ECO:0000256" key="4">
    <source>
        <dbReference type="ARBA" id="ARBA00023136"/>
    </source>
</evidence>
<comment type="subcellular location">
    <subcellularLocation>
        <location evidence="1">Endomembrane system</location>
        <topology evidence="1">Multi-pass membrane protein</topology>
    </subcellularLocation>
</comment>
<sequence>MMDDSSGAGVRIPPPVVFILFIFCALGLGSIYSIDMRFPVALAYSGVVISILGLVVLLYLATLFKRVKTSIEPWKPTSSIITTGIYAYSRNPIYLAFCTIPLGLGLFFSHIWLMLSVIPACISVYYLAIRPEEAYLTEKFGDEYLTYRSRVRRWL</sequence>
<proteinExistence type="predicted"/>
<dbReference type="AlphaFoldDB" id="A0A330M132"/>
<keyword evidence="3 5" id="KW-1133">Transmembrane helix</keyword>
<dbReference type="RefSeq" id="WP_231926487.1">
    <property type="nucleotide sequence ID" value="NZ_LS483452.1"/>
</dbReference>
<organism evidence="6 7">
    <name type="scientific">Shewanella benthica</name>
    <dbReference type="NCBI Taxonomy" id="43661"/>
    <lineage>
        <taxon>Bacteria</taxon>
        <taxon>Pseudomonadati</taxon>
        <taxon>Pseudomonadota</taxon>
        <taxon>Gammaproteobacteria</taxon>
        <taxon>Alteromonadales</taxon>
        <taxon>Shewanellaceae</taxon>
        <taxon>Shewanella</taxon>
    </lineage>
</organism>
<protein>
    <recommendedName>
        <fullName evidence="8">Isoprenylcysteine carboxylmethyltransferase family protein</fullName>
    </recommendedName>
</protein>
<dbReference type="PANTHER" id="PTHR12714:SF24">
    <property type="entry name" value="SLR1182 PROTEIN"/>
    <property type="match status" value="1"/>
</dbReference>
<evidence type="ECO:0000313" key="7">
    <source>
        <dbReference type="Proteomes" id="UP000250123"/>
    </source>
</evidence>
<feature type="transmembrane region" description="Helical" evidence="5">
    <location>
        <begin position="110"/>
        <end position="129"/>
    </location>
</feature>
<evidence type="ECO:0000256" key="5">
    <source>
        <dbReference type="SAM" id="Phobius"/>
    </source>
</evidence>
<accession>A0A330M132</accession>
<evidence type="ECO:0000256" key="3">
    <source>
        <dbReference type="ARBA" id="ARBA00022989"/>
    </source>
</evidence>
<evidence type="ECO:0008006" key="8">
    <source>
        <dbReference type="Google" id="ProtNLM"/>
    </source>
</evidence>
<feature type="transmembrane region" description="Helical" evidence="5">
    <location>
        <begin position="40"/>
        <end position="64"/>
    </location>
</feature>
<dbReference type="PANTHER" id="PTHR12714">
    <property type="entry name" value="PROTEIN-S ISOPRENYLCYSTEINE O-METHYLTRANSFERASE"/>
    <property type="match status" value="1"/>
</dbReference>
<dbReference type="GO" id="GO:0016740">
    <property type="term" value="F:transferase activity"/>
    <property type="evidence" value="ECO:0007669"/>
    <property type="project" value="UniProtKB-ARBA"/>
</dbReference>
<dbReference type="InterPro" id="IPR007318">
    <property type="entry name" value="Phopholipid_MeTrfase"/>
</dbReference>
<feature type="transmembrane region" description="Helical" evidence="5">
    <location>
        <begin position="12"/>
        <end position="34"/>
    </location>
</feature>
<evidence type="ECO:0000256" key="2">
    <source>
        <dbReference type="ARBA" id="ARBA00022692"/>
    </source>
</evidence>
<dbReference type="GO" id="GO:0012505">
    <property type="term" value="C:endomembrane system"/>
    <property type="evidence" value="ECO:0007669"/>
    <property type="project" value="UniProtKB-SubCell"/>
</dbReference>
<reference evidence="7" key="1">
    <citation type="submission" date="2018-06" db="EMBL/GenBank/DDBJ databases">
        <authorList>
            <person name="Cea G.-C."/>
            <person name="William W."/>
        </authorList>
    </citation>
    <scope>NUCLEOTIDE SEQUENCE [LARGE SCALE GENOMIC DNA]</scope>
    <source>
        <strain evidence="7">DB21MT-2</strain>
    </source>
</reference>
<keyword evidence="2 5" id="KW-0812">Transmembrane</keyword>
<dbReference type="Proteomes" id="UP000250123">
    <property type="component" value="Chromosome SHEWBE"/>
</dbReference>
<name>A0A330M132_9GAMM</name>
<dbReference type="KEGG" id="sbk:SHEWBE_1845"/>
<dbReference type="EMBL" id="LS483452">
    <property type="protein sequence ID" value="SQH75811.1"/>
    <property type="molecule type" value="Genomic_DNA"/>
</dbReference>
<evidence type="ECO:0000256" key="1">
    <source>
        <dbReference type="ARBA" id="ARBA00004127"/>
    </source>
</evidence>